<proteinExistence type="predicted"/>
<keyword evidence="2" id="KW-1185">Reference proteome</keyword>
<accession>A0A371DY28</accession>
<name>A0A371DY28_9APHY</name>
<organism evidence="1 2">
    <name type="scientific">Lentinus brumalis</name>
    <dbReference type="NCBI Taxonomy" id="2498619"/>
    <lineage>
        <taxon>Eukaryota</taxon>
        <taxon>Fungi</taxon>
        <taxon>Dikarya</taxon>
        <taxon>Basidiomycota</taxon>
        <taxon>Agaricomycotina</taxon>
        <taxon>Agaricomycetes</taxon>
        <taxon>Polyporales</taxon>
        <taxon>Polyporaceae</taxon>
        <taxon>Lentinus</taxon>
    </lineage>
</organism>
<protein>
    <submittedName>
        <fullName evidence="1">Uncharacterized protein</fullName>
    </submittedName>
</protein>
<dbReference type="Proteomes" id="UP000256964">
    <property type="component" value="Unassembled WGS sequence"/>
</dbReference>
<reference evidence="1 2" key="1">
    <citation type="journal article" date="2018" name="Biotechnol. Biofuels">
        <title>Integrative visual omics of the white-rot fungus Polyporus brumalis exposes the biotechnological potential of its oxidative enzymes for delignifying raw plant biomass.</title>
        <authorList>
            <person name="Miyauchi S."/>
            <person name="Rancon A."/>
            <person name="Drula E."/>
            <person name="Hage H."/>
            <person name="Chaduli D."/>
            <person name="Favel A."/>
            <person name="Grisel S."/>
            <person name="Henrissat B."/>
            <person name="Herpoel-Gimbert I."/>
            <person name="Ruiz-Duenas F.J."/>
            <person name="Chevret D."/>
            <person name="Hainaut M."/>
            <person name="Lin J."/>
            <person name="Wang M."/>
            <person name="Pangilinan J."/>
            <person name="Lipzen A."/>
            <person name="Lesage-Meessen L."/>
            <person name="Navarro D."/>
            <person name="Riley R."/>
            <person name="Grigoriev I.V."/>
            <person name="Zhou S."/>
            <person name="Raouche S."/>
            <person name="Rosso M.N."/>
        </authorList>
    </citation>
    <scope>NUCLEOTIDE SEQUENCE [LARGE SCALE GENOMIC DNA]</scope>
    <source>
        <strain evidence="1 2">BRFM 1820</strain>
    </source>
</reference>
<gene>
    <name evidence="1" type="ORF">OH76DRAFT_43853</name>
</gene>
<evidence type="ECO:0000313" key="1">
    <source>
        <dbReference type="EMBL" id="RDX57449.1"/>
    </source>
</evidence>
<sequence length="97" mass="10426">MRSTKSFTLAKDAVKLDVADKTGPGGLIVLVGVSAEELPVSSLELIEWRTSVLSSLYGDRHGETCGRHRASRESERCSQWTEGGIVTGHKVVVPFAA</sequence>
<dbReference type="EMBL" id="KZ857379">
    <property type="protein sequence ID" value="RDX57449.1"/>
    <property type="molecule type" value="Genomic_DNA"/>
</dbReference>
<dbReference type="AlphaFoldDB" id="A0A371DY28"/>
<dbReference type="OrthoDB" id="1879366at2759"/>
<evidence type="ECO:0000313" key="2">
    <source>
        <dbReference type="Proteomes" id="UP000256964"/>
    </source>
</evidence>